<gene>
    <name evidence="2" type="ORF">BU204_11985</name>
</gene>
<feature type="transmembrane region" description="Helical" evidence="1">
    <location>
        <begin position="77"/>
        <end position="100"/>
    </location>
</feature>
<dbReference type="EMBL" id="MSIE01000018">
    <property type="protein sequence ID" value="OLF17331.1"/>
    <property type="molecule type" value="Genomic_DNA"/>
</dbReference>
<proteinExistence type="predicted"/>
<keyword evidence="3" id="KW-1185">Reference proteome</keyword>
<protein>
    <submittedName>
        <fullName evidence="2">Uncharacterized protein</fullName>
    </submittedName>
</protein>
<dbReference type="AlphaFoldDB" id="A0A1Q8CSI6"/>
<evidence type="ECO:0000313" key="3">
    <source>
        <dbReference type="Proteomes" id="UP000185596"/>
    </source>
</evidence>
<evidence type="ECO:0000313" key="2">
    <source>
        <dbReference type="EMBL" id="OLF17331.1"/>
    </source>
</evidence>
<comment type="caution">
    <text evidence="2">The sequence shown here is derived from an EMBL/GenBank/DDBJ whole genome shotgun (WGS) entry which is preliminary data.</text>
</comment>
<sequence length="170" mass="18642">MRGDPRFAEHEDLITRENLRDYLLDHPRMVVRIIVAGANDYFTFRPDYLGSYGEFSGRPPGSQECRLCLLPTVSHSLAWTGFPGVAAYWLGCLAAAVVLARRSKPGTLRRGFALVTIALVGVTVVQYLTAVFGEGNETTKHLSVALLAASLAPVWLLAGVFAHGQRDQRD</sequence>
<accession>A0A1Q8CSI6</accession>
<evidence type="ECO:0000256" key="1">
    <source>
        <dbReference type="SAM" id="Phobius"/>
    </source>
</evidence>
<feature type="transmembrane region" description="Helical" evidence="1">
    <location>
        <begin position="112"/>
        <end position="132"/>
    </location>
</feature>
<keyword evidence="1" id="KW-0472">Membrane</keyword>
<name>A0A1Q8CSI6_9PSEU</name>
<reference evidence="2 3" key="1">
    <citation type="submission" date="2016-12" db="EMBL/GenBank/DDBJ databases">
        <title>The draft genome sequence of Actinophytocola sp. 11-183.</title>
        <authorList>
            <person name="Wang W."/>
            <person name="Yuan L."/>
        </authorList>
    </citation>
    <scope>NUCLEOTIDE SEQUENCE [LARGE SCALE GENOMIC DNA]</scope>
    <source>
        <strain evidence="2 3">11-183</strain>
    </source>
</reference>
<keyword evidence="1" id="KW-0812">Transmembrane</keyword>
<organism evidence="2 3">
    <name type="scientific">Actinophytocola xanthii</name>
    <dbReference type="NCBI Taxonomy" id="1912961"/>
    <lineage>
        <taxon>Bacteria</taxon>
        <taxon>Bacillati</taxon>
        <taxon>Actinomycetota</taxon>
        <taxon>Actinomycetes</taxon>
        <taxon>Pseudonocardiales</taxon>
        <taxon>Pseudonocardiaceae</taxon>
    </lineage>
</organism>
<keyword evidence="1" id="KW-1133">Transmembrane helix</keyword>
<dbReference type="Proteomes" id="UP000185596">
    <property type="component" value="Unassembled WGS sequence"/>
</dbReference>
<feature type="transmembrane region" description="Helical" evidence="1">
    <location>
        <begin position="144"/>
        <end position="162"/>
    </location>
</feature>
<dbReference type="STRING" id="1912961.BU204_11985"/>